<name>A0A1H3IZJ4_9BACI</name>
<dbReference type="InterPro" id="IPR017911">
    <property type="entry name" value="MacB-like_ATP-bd"/>
</dbReference>
<evidence type="ECO:0000313" key="6">
    <source>
        <dbReference type="Proteomes" id="UP000198935"/>
    </source>
</evidence>
<accession>A0A1H3IZJ4</accession>
<keyword evidence="3 5" id="KW-0067">ATP-binding</keyword>
<feature type="domain" description="ABC transporter" evidence="4">
    <location>
        <begin position="35"/>
        <end position="252"/>
    </location>
</feature>
<dbReference type="AlphaFoldDB" id="A0A1H3IZJ4"/>
<dbReference type="InterPro" id="IPR017871">
    <property type="entry name" value="ABC_transporter-like_CS"/>
</dbReference>
<dbReference type="GO" id="GO:0022857">
    <property type="term" value="F:transmembrane transporter activity"/>
    <property type="evidence" value="ECO:0007669"/>
    <property type="project" value="TreeGrafter"/>
</dbReference>
<sequence length="252" mass="27855">MSTSTSWRSLLRSLLFVHKIVRDMGCDKKMAEILISCQNISKSYENLLVLEKISQEINSGTFYSISGESGSGKSTLLHLLGLLDTPTAGEIYMHNQAASSMKAKQLLAVRRKTIGFVFQSYHLNHLLTAMENVMLPMYINPEYTSSEMKTGAAELLASVGLEHRKSHLAKDLSGGEKQRVAIARALANDPDCILADEPTGNLDKKNETVIFDIFKKLAAEGKALVVISHNENVVDIADENYRLNNGILEELL</sequence>
<keyword evidence="5" id="KW-0449">Lipoprotein</keyword>
<evidence type="ECO:0000259" key="4">
    <source>
        <dbReference type="PROSITE" id="PS50893"/>
    </source>
</evidence>
<evidence type="ECO:0000256" key="3">
    <source>
        <dbReference type="ARBA" id="ARBA00022840"/>
    </source>
</evidence>
<dbReference type="InterPro" id="IPR003439">
    <property type="entry name" value="ABC_transporter-like_ATP-bd"/>
</dbReference>
<protein>
    <submittedName>
        <fullName evidence="5">Putative ABC transport system ATP-binding protein/lipoprotein-releasing system ATP-binding protein</fullName>
    </submittedName>
</protein>
<dbReference type="Proteomes" id="UP000198935">
    <property type="component" value="Unassembled WGS sequence"/>
</dbReference>
<gene>
    <name evidence="5" type="ORF">SAMN05421736_101976</name>
</gene>
<organism evidence="5 6">
    <name type="scientific">Evansella caseinilytica</name>
    <dbReference type="NCBI Taxonomy" id="1503961"/>
    <lineage>
        <taxon>Bacteria</taxon>
        <taxon>Bacillati</taxon>
        <taxon>Bacillota</taxon>
        <taxon>Bacilli</taxon>
        <taxon>Bacillales</taxon>
        <taxon>Bacillaceae</taxon>
        <taxon>Evansella</taxon>
    </lineage>
</organism>
<dbReference type="SUPFAM" id="SSF52540">
    <property type="entry name" value="P-loop containing nucleoside triphosphate hydrolases"/>
    <property type="match status" value="1"/>
</dbReference>
<dbReference type="GO" id="GO:0016887">
    <property type="term" value="F:ATP hydrolysis activity"/>
    <property type="evidence" value="ECO:0007669"/>
    <property type="project" value="InterPro"/>
</dbReference>
<dbReference type="Gene3D" id="3.40.50.300">
    <property type="entry name" value="P-loop containing nucleotide triphosphate hydrolases"/>
    <property type="match status" value="1"/>
</dbReference>
<keyword evidence="2" id="KW-0547">Nucleotide-binding</keyword>
<evidence type="ECO:0000256" key="2">
    <source>
        <dbReference type="ARBA" id="ARBA00022741"/>
    </source>
</evidence>
<evidence type="ECO:0000256" key="1">
    <source>
        <dbReference type="ARBA" id="ARBA00022448"/>
    </source>
</evidence>
<dbReference type="PROSITE" id="PS00211">
    <property type="entry name" value="ABC_TRANSPORTER_1"/>
    <property type="match status" value="1"/>
</dbReference>
<dbReference type="PANTHER" id="PTHR24220">
    <property type="entry name" value="IMPORT ATP-BINDING PROTEIN"/>
    <property type="match status" value="1"/>
</dbReference>
<proteinExistence type="predicted"/>
<dbReference type="InterPro" id="IPR015854">
    <property type="entry name" value="ABC_transpr_LolD-like"/>
</dbReference>
<dbReference type="PROSITE" id="PS50893">
    <property type="entry name" value="ABC_TRANSPORTER_2"/>
    <property type="match status" value="1"/>
</dbReference>
<dbReference type="CDD" id="cd03255">
    <property type="entry name" value="ABC_MJ0796_LolCDE_FtsE"/>
    <property type="match status" value="1"/>
</dbReference>
<evidence type="ECO:0000313" key="5">
    <source>
        <dbReference type="EMBL" id="SDY33163.1"/>
    </source>
</evidence>
<dbReference type="Pfam" id="PF00005">
    <property type="entry name" value="ABC_tran"/>
    <property type="match status" value="1"/>
</dbReference>
<dbReference type="STRING" id="1503961.SAMN05421736_101976"/>
<keyword evidence="6" id="KW-1185">Reference proteome</keyword>
<dbReference type="EMBL" id="FNPI01000001">
    <property type="protein sequence ID" value="SDY33163.1"/>
    <property type="molecule type" value="Genomic_DNA"/>
</dbReference>
<dbReference type="InterPro" id="IPR027417">
    <property type="entry name" value="P-loop_NTPase"/>
</dbReference>
<dbReference type="SMART" id="SM00382">
    <property type="entry name" value="AAA"/>
    <property type="match status" value="1"/>
</dbReference>
<reference evidence="6" key="1">
    <citation type="submission" date="2016-10" db="EMBL/GenBank/DDBJ databases">
        <authorList>
            <person name="Varghese N."/>
            <person name="Submissions S."/>
        </authorList>
    </citation>
    <scope>NUCLEOTIDE SEQUENCE [LARGE SCALE GENOMIC DNA]</scope>
    <source>
        <strain evidence="6">SP</strain>
    </source>
</reference>
<dbReference type="GO" id="GO:0005524">
    <property type="term" value="F:ATP binding"/>
    <property type="evidence" value="ECO:0007669"/>
    <property type="project" value="UniProtKB-KW"/>
</dbReference>
<dbReference type="InterPro" id="IPR003593">
    <property type="entry name" value="AAA+_ATPase"/>
</dbReference>
<keyword evidence="1" id="KW-0813">Transport</keyword>
<dbReference type="PANTHER" id="PTHR24220:SF86">
    <property type="entry name" value="ABC TRANSPORTER ABCH.1"/>
    <property type="match status" value="1"/>
</dbReference>
<dbReference type="GO" id="GO:0005886">
    <property type="term" value="C:plasma membrane"/>
    <property type="evidence" value="ECO:0007669"/>
    <property type="project" value="TreeGrafter"/>
</dbReference>